<evidence type="ECO:0000313" key="5">
    <source>
        <dbReference type="Proteomes" id="UP000559010"/>
    </source>
</evidence>
<feature type="domain" description="DUF1731" evidence="3">
    <location>
        <begin position="253"/>
        <end position="299"/>
    </location>
</feature>
<sequence length="302" mass="33230">MNKHVVITGGTGLVGSSLAKKLLKNGYQVSIYSRSANKDSNPPQYYWSPAKKEIDTTPLQTADVIIHLAGAGVFDEAWTEKRKEVIIKSRTESSKLLAEQLPSLPNIKTVIGASAIGYYGKDTGDKWIIEEAKPGDDFLARVTVDWEKAEQSMAVENVRLAQVRIGIVFAKEGGALPQLVQPIRFWGGAPLGSGNQFMSWIHIDDLVDMFIYLLENENLSGVYNGVAPNPETNKKITELSAKALGKPLILPNVPAFVLRMMLGDRAEVLIGGQRISAEKMQKTGFRFRFEEAEAAIKDLLNN</sequence>
<comment type="caution">
    <text evidence="4">The sequence shown here is derived from an EMBL/GenBank/DDBJ whole genome shotgun (WGS) entry which is preliminary data.</text>
</comment>
<dbReference type="Gene3D" id="3.40.50.720">
    <property type="entry name" value="NAD(P)-binding Rossmann-like Domain"/>
    <property type="match status" value="1"/>
</dbReference>
<reference evidence="4 5" key="1">
    <citation type="submission" date="2020-04" db="EMBL/GenBank/DDBJ databases">
        <title>Flammeovirgaceae bacterium KN852 isolated from deep sea.</title>
        <authorList>
            <person name="Zhang D.-C."/>
        </authorList>
    </citation>
    <scope>NUCLEOTIDE SEQUENCE [LARGE SCALE GENOMIC DNA]</scope>
    <source>
        <strain evidence="4 5">KN852</strain>
    </source>
</reference>
<dbReference type="InterPro" id="IPR010099">
    <property type="entry name" value="SDR39U1"/>
</dbReference>
<proteinExistence type="inferred from homology"/>
<dbReference type="InterPro" id="IPR013549">
    <property type="entry name" value="DUF1731"/>
</dbReference>
<evidence type="ECO:0000259" key="2">
    <source>
        <dbReference type="Pfam" id="PF01370"/>
    </source>
</evidence>
<dbReference type="AlphaFoldDB" id="A0A848IXX6"/>
<dbReference type="PANTHER" id="PTHR11092">
    <property type="entry name" value="SUGAR NUCLEOTIDE EPIMERASE RELATED"/>
    <property type="match status" value="1"/>
</dbReference>
<dbReference type="InterPro" id="IPR036291">
    <property type="entry name" value="NAD(P)-bd_dom_sf"/>
</dbReference>
<dbReference type="InterPro" id="IPR001509">
    <property type="entry name" value="Epimerase_deHydtase"/>
</dbReference>
<name>A0A848IXX6_9BACT</name>
<evidence type="ECO:0000259" key="3">
    <source>
        <dbReference type="Pfam" id="PF08338"/>
    </source>
</evidence>
<organism evidence="4 5">
    <name type="scientific">Marinigracilibium pacificum</name>
    <dbReference type="NCBI Taxonomy" id="2729599"/>
    <lineage>
        <taxon>Bacteria</taxon>
        <taxon>Pseudomonadati</taxon>
        <taxon>Bacteroidota</taxon>
        <taxon>Cytophagia</taxon>
        <taxon>Cytophagales</taxon>
        <taxon>Flammeovirgaceae</taxon>
        <taxon>Marinigracilibium</taxon>
    </lineage>
</organism>
<evidence type="ECO:0000313" key="4">
    <source>
        <dbReference type="EMBL" id="NMM47130.1"/>
    </source>
</evidence>
<feature type="domain" description="NAD-dependent epimerase/dehydratase" evidence="2">
    <location>
        <begin position="5"/>
        <end position="224"/>
    </location>
</feature>
<keyword evidence="5" id="KW-1185">Reference proteome</keyword>
<dbReference type="NCBIfam" id="TIGR01777">
    <property type="entry name" value="yfcH"/>
    <property type="match status" value="1"/>
</dbReference>
<dbReference type="Pfam" id="PF01370">
    <property type="entry name" value="Epimerase"/>
    <property type="match status" value="1"/>
</dbReference>
<dbReference type="Pfam" id="PF08338">
    <property type="entry name" value="DUF1731"/>
    <property type="match status" value="1"/>
</dbReference>
<dbReference type="SUPFAM" id="SSF51735">
    <property type="entry name" value="NAD(P)-binding Rossmann-fold domains"/>
    <property type="match status" value="1"/>
</dbReference>
<dbReference type="RefSeq" id="WP_169677743.1">
    <property type="nucleotide sequence ID" value="NZ_JABBNU010000001.1"/>
</dbReference>
<protein>
    <submittedName>
        <fullName evidence="4">TIGR01777 family protein</fullName>
    </submittedName>
</protein>
<dbReference type="Proteomes" id="UP000559010">
    <property type="component" value="Unassembled WGS sequence"/>
</dbReference>
<comment type="similarity">
    <text evidence="1">Belongs to the NAD(P)-dependent epimerase/dehydratase family. SDR39U1 subfamily.</text>
</comment>
<dbReference type="PANTHER" id="PTHR11092:SF0">
    <property type="entry name" value="EPIMERASE FAMILY PROTEIN SDR39U1"/>
    <property type="match status" value="1"/>
</dbReference>
<gene>
    <name evidence="4" type="ORF">HH304_01870</name>
</gene>
<accession>A0A848IXX6</accession>
<dbReference type="EMBL" id="JABBNU010000001">
    <property type="protein sequence ID" value="NMM47130.1"/>
    <property type="molecule type" value="Genomic_DNA"/>
</dbReference>
<evidence type="ECO:0000256" key="1">
    <source>
        <dbReference type="ARBA" id="ARBA00009353"/>
    </source>
</evidence>